<dbReference type="Proteomes" id="UP000015106">
    <property type="component" value="Chromosome 3"/>
</dbReference>
<evidence type="ECO:0000313" key="1">
    <source>
        <dbReference type="EnsemblPlants" id="TuG1812G0300002040.01.T01.cds239031"/>
    </source>
</evidence>
<reference evidence="2" key="1">
    <citation type="journal article" date="2013" name="Nature">
        <title>Draft genome of the wheat A-genome progenitor Triticum urartu.</title>
        <authorList>
            <person name="Ling H.Q."/>
            <person name="Zhao S."/>
            <person name="Liu D."/>
            <person name="Wang J."/>
            <person name="Sun H."/>
            <person name="Zhang C."/>
            <person name="Fan H."/>
            <person name="Li D."/>
            <person name="Dong L."/>
            <person name="Tao Y."/>
            <person name="Gao C."/>
            <person name="Wu H."/>
            <person name="Li Y."/>
            <person name="Cui Y."/>
            <person name="Guo X."/>
            <person name="Zheng S."/>
            <person name="Wang B."/>
            <person name="Yu K."/>
            <person name="Liang Q."/>
            <person name="Yang W."/>
            <person name="Lou X."/>
            <person name="Chen J."/>
            <person name="Feng M."/>
            <person name="Jian J."/>
            <person name="Zhang X."/>
            <person name="Luo G."/>
            <person name="Jiang Y."/>
            <person name="Liu J."/>
            <person name="Wang Z."/>
            <person name="Sha Y."/>
            <person name="Zhang B."/>
            <person name="Wu H."/>
            <person name="Tang D."/>
            <person name="Shen Q."/>
            <person name="Xue P."/>
            <person name="Zou S."/>
            <person name="Wang X."/>
            <person name="Liu X."/>
            <person name="Wang F."/>
            <person name="Yang Y."/>
            <person name="An X."/>
            <person name="Dong Z."/>
            <person name="Zhang K."/>
            <person name="Zhang X."/>
            <person name="Luo M.C."/>
            <person name="Dvorak J."/>
            <person name="Tong Y."/>
            <person name="Wang J."/>
            <person name="Yang H."/>
            <person name="Li Z."/>
            <person name="Wang D."/>
            <person name="Zhang A."/>
            <person name="Wang J."/>
        </authorList>
    </citation>
    <scope>NUCLEOTIDE SEQUENCE</scope>
    <source>
        <strain evidence="2">cv. G1812</strain>
    </source>
</reference>
<proteinExistence type="predicted"/>
<sequence>MSRYSAASSPLTDGSTFVAHLPSLMASNTVLTFRTRSGTRPYARGASSYNRYPLS</sequence>
<name>A0A8R7PRE1_TRIUA</name>
<reference evidence="1" key="2">
    <citation type="submission" date="2018-03" db="EMBL/GenBank/DDBJ databases">
        <title>The Triticum urartu genome reveals the dynamic nature of wheat genome evolution.</title>
        <authorList>
            <person name="Ling H."/>
            <person name="Ma B."/>
            <person name="Shi X."/>
            <person name="Liu H."/>
            <person name="Dong L."/>
            <person name="Sun H."/>
            <person name="Cao Y."/>
            <person name="Gao Q."/>
            <person name="Zheng S."/>
            <person name="Li Y."/>
            <person name="Yu Y."/>
            <person name="Du H."/>
            <person name="Qi M."/>
            <person name="Li Y."/>
            <person name="Yu H."/>
            <person name="Cui Y."/>
            <person name="Wang N."/>
            <person name="Chen C."/>
            <person name="Wu H."/>
            <person name="Zhao Y."/>
            <person name="Zhang J."/>
            <person name="Li Y."/>
            <person name="Zhou W."/>
            <person name="Zhang B."/>
            <person name="Hu W."/>
            <person name="Eijk M."/>
            <person name="Tang J."/>
            <person name="Witsenboer H."/>
            <person name="Zhao S."/>
            <person name="Li Z."/>
            <person name="Zhang A."/>
            <person name="Wang D."/>
            <person name="Liang C."/>
        </authorList>
    </citation>
    <scope>NUCLEOTIDE SEQUENCE [LARGE SCALE GENOMIC DNA]</scope>
    <source>
        <strain evidence="1">cv. G1812</strain>
    </source>
</reference>
<accession>A0A8R7PRE1</accession>
<protein>
    <submittedName>
        <fullName evidence="1">Uncharacterized protein</fullName>
    </submittedName>
</protein>
<evidence type="ECO:0000313" key="2">
    <source>
        <dbReference type="Proteomes" id="UP000015106"/>
    </source>
</evidence>
<dbReference type="EnsemblPlants" id="TuG1812G0300002040.01.T01">
    <property type="protein sequence ID" value="TuG1812G0300002040.01.T01.cds239031"/>
    <property type="gene ID" value="TuG1812G0300002040.01"/>
</dbReference>
<organism evidence="1 2">
    <name type="scientific">Triticum urartu</name>
    <name type="common">Red wild einkorn</name>
    <name type="synonym">Crithodium urartu</name>
    <dbReference type="NCBI Taxonomy" id="4572"/>
    <lineage>
        <taxon>Eukaryota</taxon>
        <taxon>Viridiplantae</taxon>
        <taxon>Streptophyta</taxon>
        <taxon>Embryophyta</taxon>
        <taxon>Tracheophyta</taxon>
        <taxon>Spermatophyta</taxon>
        <taxon>Magnoliopsida</taxon>
        <taxon>Liliopsida</taxon>
        <taxon>Poales</taxon>
        <taxon>Poaceae</taxon>
        <taxon>BOP clade</taxon>
        <taxon>Pooideae</taxon>
        <taxon>Triticodae</taxon>
        <taxon>Triticeae</taxon>
        <taxon>Triticinae</taxon>
        <taxon>Triticum</taxon>
    </lineage>
</organism>
<keyword evidence="2" id="KW-1185">Reference proteome</keyword>
<reference evidence="1" key="3">
    <citation type="submission" date="2022-06" db="UniProtKB">
        <authorList>
            <consortium name="EnsemblPlants"/>
        </authorList>
    </citation>
    <scope>IDENTIFICATION</scope>
</reference>
<dbReference type="Gramene" id="TuG1812G0300002040.01.T01">
    <property type="protein sequence ID" value="TuG1812G0300002040.01.T01.cds239031"/>
    <property type="gene ID" value="TuG1812G0300002040.01"/>
</dbReference>
<dbReference type="AlphaFoldDB" id="A0A8R7PRE1"/>